<evidence type="ECO:0008006" key="2">
    <source>
        <dbReference type="Google" id="ProtNLM"/>
    </source>
</evidence>
<dbReference type="EMBL" id="BK015449">
    <property type="protein sequence ID" value="DAE07407.1"/>
    <property type="molecule type" value="Genomic_DNA"/>
</dbReference>
<evidence type="ECO:0000313" key="1">
    <source>
        <dbReference type="EMBL" id="DAE07407.1"/>
    </source>
</evidence>
<dbReference type="Pfam" id="PF23803">
    <property type="entry name" value="Phage_TAC_17"/>
    <property type="match status" value="1"/>
</dbReference>
<sequence length="128" mass="14816">MFKKTITYTDYDGNERTEDFRFNLSKAEYVMFENSVIGGMSKEIERAMAMQNGPRILEIFKDLVDRSYGVKTADGRRFMKSPELLQEFRETEAYVNLFMELVTDPEAGKAFLRGVSPSDMIAELDKKQ</sequence>
<organism evidence="1">
    <name type="scientific">Siphoviridae sp. ct8M020</name>
    <dbReference type="NCBI Taxonomy" id="2825362"/>
    <lineage>
        <taxon>Viruses</taxon>
        <taxon>Duplodnaviria</taxon>
        <taxon>Heunggongvirae</taxon>
        <taxon>Uroviricota</taxon>
        <taxon>Caudoviricetes</taxon>
    </lineage>
</organism>
<name>A0A8S5PJN1_9CAUD</name>
<accession>A0A8S5PJN1</accession>
<dbReference type="InterPro" id="IPR057005">
    <property type="entry name" value="Phage_TAC_17"/>
</dbReference>
<protein>
    <recommendedName>
        <fullName evidence="2">Tail assembly chaperone</fullName>
    </recommendedName>
</protein>
<reference evidence="1" key="1">
    <citation type="journal article" date="2021" name="Proc. Natl. Acad. Sci. U.S.A.">
        <title>A Catalog of Tens of Thousands of Viruses from Human Metagenomes Reveals Hidden Associations with Chronic Diseases.</title>
        <authorList>
            <person name="Tisza M.J."/>
            <person name="Buck C.B."/>
        </authorList>
    </citation>
    <scope>NUCLEOTIDE SEQUENCE</scope>
    <source>
        <strain evidence="1">Ct8M020</strain>
    </source>
</reference>
<proteinExistence type="predicted"/>